<dbReference type="EMBL" id="JABWDY010004728">
    <property type="protein sequence ID" value="KAF5204937.1"/>
    <property type="molecule type" value="Genomic_DNA"/>
</dbReference>
<feature type="domain" description="KIB1-4 beta-propeller" evidence="2">
    <location>
        <begin position="80"/>
        <end position="339"/>
    </location>
</feature>
<dbReference type="SUPFAM" id="SSF81383">
    <property type="entry name" value="F-box domain"/>
    <property type="match status" value="1"/>
</dbReference>
<accession>A0A7J6X796</accession>
<dbReference type="PANTHER" id="PTHR33110">
    <property type="entry name" value="F-BOX/KELCH-REPEAT PROTEIN-RELATED"/>
    <property type="match status" value="1"/>
</dbReference>
<dbReference type="InterPro" id="IPR001810">
    <property type="entry name" value="F-box_dom"/>
</dbReference>
<name>A0A7J6X796_THATH</name>
<evidence type="ECO:0000313" key="4">
    <source>
        <dbReference type="Proteomes" id="UP000554482"/>
    </source>
</evidence>
<dbReference type="InterPro" id="IPR036047">
    <property type="entry name" value="F-box-like_dom_sf"/>
</dbReference>
<evidence type="ECO:0000259" key="2">
    <source>
        <dbReference type="Pfam" id="PF03478"/>
    </source>
</evidence>
<sequence>MENLAKKRKIGTKEEENRERSWDNLPTDIMFMIMKNLYYGDHVRLHVVSKGWHSMCRVPPRIQEPWLMAFKKNSWTSCKLFDPSYKKTYQIHIDDAGKGLLQGKNLKDIKVHSCTYGWFLLSKSNNPVVGDLFVYSPFANGKIFTLPHLNSSFQIATFSTPLGGRLCVFFTLDAQPDGATVTITTCTKLDKVWTTNTFECKPPVLQNFSNVIYLNGSFYCSTPMGTIGIYNITAQHWSVLHLPKPHWSSWNPDVEQPNGFVDIYMVASRGNILLIYTTERDHHRLSSSPLHYVFRLDRLAMNWKYMTSLGKKNVLFLGQGGCNVSLVHPKRPGNRIYRCSGYRTRCFDLNSNKSDPCYNIYGSLSKAKYKKNWIQNPCGIPTCRDY</sequence>
<reference evidence="3 4" key="1">
    <citation type="submission" date="2020-06" db="EMBL/GenBank/DDBJ databases">
        <title>Transcriptomic and genomic resources for Thalictrum thalictroides and T. hernandezii: Facilitating candidate gene discovery in an emerging model plant lineage.</title>
        <authorList>
            <person name="Arias T."/>
            <person name="Riano-Pachon D.M."/>
            <person name="Di Stilio V.S."/>
        </authorList>
    </citation>
    <scope>NUCLEOTIDE SEQUENCE [LARGE SCALE GENOMIC DNA]</scope>
    <source>
        <strain evidence="4">cv. WT478/WT964</strain>
        <tissue evidence="3">Leaves</tissue>
    </source>
</reference>
<comment type="caution">
    <text evidence="3">The sequence shown here is derived from an EMBL/GenBank/DDBJ whole genome shotgun (WGS) entry which is preliminary data.</text>
</comment>
<keyword evidence="4" id="KW-1185">Reference proteome</keyword>
<gene>
    <name evidence="3" type="ORF">FRX31_005474</name>
</gene>
<proteinExistence type="predicted"/>
<organism evidence="3 4">
    <name type="scientific">Thalictrum thalictroides</name>
    <name type="common">Rue-anemone</name>
    <name type="synonym">Anemone thalictroides</name>
    <dbReference type="NCBI Taxonomy" id="46969"/>
    <lineage>
        <taxon>Eukaryota</taxon>
        <taxon>Viridiplantae</taxon>
        <taxon>Streptophyta</taxon>
        <taxon>Embryophyta</taxon>
        <taxon>Tracheophyta</taxon>
        <taxon>Spermatophyta</taxon>
        <taxon>Magnoliopsida</taxon>
        <taxon>Ranunculales</taxon>
        <taxon>Ranunculaceae</taxon>
        <taxon>Thalictroideae</taxon>
        <taxon>Thalictrum</taxon>
    </lineage>
</organism>
<dbReference type="OrthoDB" id="1863935at2759"/>
<dbReference type="Proteomes" id="UP000554482">
    <property type="component" value="Unassembled WGS sequence"/>
</dbReference>
<protein>
    <submittedName>
        <fullName evidence="3">F-box/kelch-repeat protein</fullName>
    </submittedName>
</protein>
<dbReference type="InterPro" id="IPR005174">
    <property type="entry name" value="KIB1-4_b-propeller"/>
</dbReference>
<feature type="domain" description="F-box" evidence="1">
    <location>
        <begin position="22"/>
        <end position="59"/>
    </location>
</feature>
<dbReference type="CDD" id="cd09917">
    <property type="entry name" value="F-box_SF"/>
    <property type="match status" value="1"/>
</dbReference>
<evidence type="ECO:0000259" key="1">
    <source>
        <dbReference type="Pfam" id="PF00646"/>
    </source>
</evidence>
<dbReference type="Pfam" id="PF00646">
    <property type="entry name" value="F-box"/>
    <property type="match status" value="1"/>
</dbReference>
<evidence type="ECO:0000313" key="3">
    <source>
        <dbReference type="EMBL" id="KAF5204937.1"/>
    </source>
</evidence>
<dbReference type="AlphaFoldDB" id="A0A7J6X796"/>
<dbReference type="Pfam" id="PF03478">
    <property type="entry name" value="Beta-prop_KIB1-4"/>
    <property type="match status" value="1"/>
</dbReference>